<organism evidence="2 3">
    <name type="scientific">Aphis craccivora</name>
    <name type="common">Cowpea aphid</name>
    <dbReference type="NCBI Taxonomy" id="307492"/>
    <lineage>
        <taxon>Eukaryota</taxon>
        <taxon>Metazoa</taxon>
        <taxon>Ecdysozoa</taxon>
        <taxon>Arthropoda</taxon>
        <taxon>Hexapoda</taxon>
        <taxon>Insecta</taxon>
        <taxon>Pterygota</taxon>
        <taxon>Neoptera</taxon>
        <taxon>Paraneoptera</taxon>
        <taxon>Hemiptera</taxon>
        <taxon>Sternorrhyncha</taxon>
        <taxon>Aphidomorpha</taxon>
        <taxon>Aphidoidea</taxon>
        <taxon>Aphididae</taxon>
        <taxon>Aphidini</taxon>
        <taxon>Aphis</taxon>
        <taxon>Aphis</taxon>
    </lineage>
</organism>
<dbReference type="EMBL" id="VUJU01008325">
    <property type="protein sequence ID" value="KAF0732423.1"/>
    <property type="molecule type" value="Genomic_DNA"/>
</dbReference>
<evidence type="ECO:0000256" key="1">
    <source>
        <dbReference type="SAM" id="MobiDB-lite"/>
    </source>
</evidence>
<sequence>MTKMSYYYGSDIGIRRRVRFCRAVRIRGHHGSGPTGNGRRLVPTKLVAPGTRTTDEGFVTKGQVVRVINNSFVIWVFARDEINFFQTLETQIDETRVMFPNSSIWVFPKSEIINYAQLISLVKSKMADNVRPIQAMPFRGKWPRASASRQHNDKNFVRGHGGLRGHGRHSGGRGGCGERGGYNELTSTLSTSSTNIYSNALDALGRTVMSIVSVVQLAIKNSSPQPAPGSSWLNINYTRGRPPIMCYKCGGYYILCSIA</sequence>
<protein>
    <submittedName>
        <fullName evidence="2">Uncharacterized protein</fullName>
    </submittedName>
</protein>
<feature type="compositionally biased region" description="Basic residues" evidence="1">
    <location>
        <begin position="161"/>
        <end position="171"/>
    </location>
</feature>
<dbReference type="AlphaFoldDB" id="A0A6G0WXW1"/>
<reference evidence="2 3" key="1">
    <citation type="submission" date="2019-08" db="EMBL/GenBank/DDBJ databases">
        <title>Whole genome of Aphis craccivora.</title>
        <authorList>
            <person name="Voronova N.V."/>
            <person name="Shulinski R.S."/>
            <person name="Bandarenka Y.V."/>
            <person name="Zhorov D.G."/>
            <person name="Warner D."/>
        </authorList>
    </citation>
    <scope>NUCLEOTIDE SEQUENCE [LARGE SCALE GENOMIC DNA]</scope>
    <source>
        <strain evidence="2">180601</strain>
        <tissue evidence="2">Whole Body</tissue>
    </source>
</reference>
<accession>A0A6G0WXW1</accession>
<evidence type="ECO:0000313" key="3">
    <source>
        <dbReference type="Proteomes" id="UP000478052"/>
    </source>
</evidence>
<evidence type="ECO:0000313" key="2">
    <source>
        <dbReference type="EMBL" id="KAF0732423.1"/>
    </source>
</evidence>
<gene>
    <name evidence="2" type="ORF">FWK35_00033820</name>
</gene>
<feature type="region of interest" description="Disordered" evidence="1">
    <location>
        <begin position="142"/>
        <end position="179"/>
    </location>
</feature>
<proteinExistence type="predicted"/>
<dbReference type="Proteomes" id="UP000478052">
    <property type="component" value="Unassembled WGS sequence"/>
</dbReference>
<name>A0A6G0WXW1_APHCR</name>
<comment type="caution">
    <text evidence="2">The sequence shown here is derived from an EMBL/GenBank/DDBJ whole genome shotgun (WGS) entry which is preliminary data.</text>
</comment>
<keyword evidence="3" id="KW-1185">Reference proteome</keyword>